<dbReference type="InterPro" id="IPR001164">
    <property type="entry name" value="ArfGAP_dom"/>
</dbReference>
<accession>A0A1Y1VK24</accession>
<keyword evidence="2" id="KW-0479">Metal-binding</keyword>
<dbReference type="SMART" id="SM00105">
    <property type="entry name" value="ArfGap"/>
    <property type="match status" value="1"/>
</dbReference>
<dbReference type="EMBL" id="MCFH01000004">
    <property type="protein sequence ID" value="ORX58431.1"/>
    <property type="molecule type" value="Genomic_DNA"/>
</dbReference>
<evidence type="ECO:0000256" key="3">
    <source>
        <dbReference type="ARBA" id="ARBA00022771"/>
    </source>
</evidence>
<sequence length="253" mass="28989">MDFKQVLNELKNINGNNSCIDCGAPDPQWASINYGTFLCSKCFDEHRLLDESSVRSITIDTWNEEQILRMKLGGNDRAERFFTNQPEYRKNMSIKEQYSSNFANTYANKLTKICQKYIENADNQMSPISTTSGISTSSEINIESNESNNNDNNNNTYRPSKERNEEFFARKGRENEQRDENLPPSKGGKYTGFGSKPLRTEKDLKNEGITQFQKRLSTGWDFLTSAVNSINENVIKPASNKVRDPQFTQNLEN</sequence>
<reference evidence="8 9" key="2">
    <citation type="submission" date="2016-08" db="EMBL/GenBank/DDBJ databases">
        <title>Pervasive Adenine N6-methylation of Active Genes in Fungi.</title>
        <authorList>
            <consortium name="DOE Joint Genome Institute"/>
            <person name="Mondo S.J."/>
            <person name="Dannebaum R.O."/>
            <person name="Kuo R.C."/>
            <person name="Labutti K."/>
            <person name="Haridas S."/>
            <person name="Kuo A."/>
            <person name="Salamov A."/>
            <person name="Ahrendt S.R."/>
            <person name="Lipzen A."/>
            <person name="Sullivan W."/>
            <person name="Andreopoulos W.B."/>
            <person name="Clum A."/>
            <person name="Lindquist E."/>
            <person name="Daum C."/>
            <person name="Ramamoorthy G.K."/>
            <person name="Gryganskyi A."/>
            <person name="Culley D."/>
            <person name="Magnuson J.K."/>
            <person name="James T.Y."/>
            <person name="O'Malley M.A."/>
            <person name="Stajich J.E."/>
            <person name="Spatafora J.W."/>
            <person name="Visel A."/>
            <person name="Grigoriev I.V."/>
        </authorList>
    </citation>
    <scope>NUCLEOTIDE SEQUENCE [LARGE SCALE GENOMIC DNA]</scope>
    <source>
        <strain evidence="9">finn</strain>
    </source>
</reference>
<organism evidence="8 9">
    <name type="scientific">Piromyces finnis</name>
    <dbReference type="NCBI Taxonomy" id="1754191"/>
    <lineage>
        <taxon>Eukaryota</taxon>
        <taxon>Fungi</taxon>
        <taxon>Fungi incertae sedis</taxon>
        <taxon>Chytridiomycota</taxon>
        <taxon>Chytridiomycota incertae sedis</taxon>
        <taxon>Neocallimastigomycetes</taxon>
        <taxon>Neocallimastigales</taxon>
        <taxon>Neocallimastigaceae</taxon>
        <taxon>Piromyces</taxon>
    </lineage>
</organism>
<dbReference type="AlphaFoldDB" id="A0A1Y1VK24"/>
<dbReference type="PANTHER" id="PTHR46395">
    <property type="entry name" value="ADP-RIBOSYLATION FACTOR GTPASE-ACTIVATING PROTEIN 1"/>
    <property type="match status" value="1"/>
</dbReference>
<reference evidence="8 9" key="1">
    <citation type="submission" date="2016-08" db="EMBL/GenBank/DDBJ databases">
        <title>Genomes of anaerobic fungi encode conserved fungal cellulosomes for biomass hydrolysis.</title>
        <authorList>
            <consortium name="DOE Joint Genome Institute"/>
            <person name="Haitjema C.H."/>
            <person name="Gilmore S.P."/>
            <person name="Henske J.K."/>
            <person name="Solomon K.V."/>
            <person name="De Groot R."/>
            <person name="Kuo A."/>
            <person name="Mondo S.J."/>
            <person name="Salamov A.A."/>
            <person name="Labutti K."/>
            <person name="Zhao Z."/>
            <person name="Chiniquy J."/>
            <person name="Barry K."/>
            <person name="Brewer H.M."/>
            <person name="Purvine S.O."/>
            <person name="Wright A.T."/>
            <person name="Boxma B."/>
            <person name="Van Alen T."/>
            <person name="Hackstein J.H."/>
            <person name="Baker S.E."/>
            <person name="Grigoriev I.V."/>
            <person name="O'Malley M.A."/>
        </authorList>
    </citation>
    <scope>NUCLEOTIDE SEQUENCE [LARGE SCALE GENOMIC DNA]</scope>
    <source>
        <strain evidence="9">finn</strain>
    </source>
</reference>
<evidence type="ECO:0000256" key="2">
    <source>
        <dbReference type="ARBA" id="ARBA00022723"/>
    </source>
</evidence>
<gene>
    <name evidence="8" type="ORF">BCR36DRAFT_317754</name>
</gene>
<name>A0A1Y1VK24_9FUNG</name>
<dbReference type="GO" id="GO:0005096">
    <property type="term" value="F:GTPase activator activity"/>
    <property type="evidence" value="ECO:0007669"/>
    <property type="project" value="UniProtKB-KW"/>
</dbReference>
<dbReference type="GO" id="GO:0030100">
    <property type="term" value="P:regulation of endocytosis"/>
    <property type="evidence" value="ECO:0007669"/>
    <property type="project" value="TreeGrafter"/>
</dbReference>
<comment type="caution">
    <text evidence="8">The sequence shown here is derived from an EMBL/GenBank/DDBJ whole genome shotgun (WGS) entry which is preliminary data.</text>
</comment>
<keyword evidence="9" id="KW-1185">Reference proteome</keyword>
<proteinExistence type="predicted"/>
<keyword evidence="4" id="KW-0862">Zinc</keyword>
<evidence type="ECO:0000256" key="1">
    <source>
        <dbReference type="ARBA" id="ARBA00022468"/>
    </source>
</evidence>
<dbReference type="Proteomes" id="UP000193719">
    <property type="component" value="Unassembled WGS sequence"/>
</dbReference>
<evidence type="ECO:0000313" key="8">
    <source>
        <dbReference type="EMBL" id="ORX58431.1"/>
    </source>
</evidence>
<protein>
    <submittedName>
        <fullName evidence="8">ArfGap-domain-containing protein</fullName>
    </submittedName>
</protein>
<dbReference type="InterPro" id="IPR037278">
    <property type="entry name" value="ARFGAP/RecO"/>
</dbReference>
<keyword evidence="1" id="KW-0343">GTPase activation</keyword>
<feature type="region of interest" description="Disordered" evidence="6">
    <location>
        <begin position="142"/>
        <end position="206"/>
    </location>
</feature>
<feature type="domain" description="Arf-GAP" evidence="7">
    <location>
        <begin position="4"/>
        <end position="123"/>
    </location>
</feature>
<dbReference type="GO" id="GO:0008270">
    <property type="term" value="F:zinc ion binding"/>
    <property type="evidence" value="ECO:0007669"/>
    <property type="project" value="UniProtKB-KW"/>
</dbReference>
<dbReference type="InterPro" id="IPR038508">
    <property type="entry name" value="ArfGAP_dom_sf"/>
</dbReference>
<dbReference type="PRINTS" id="PR00405">
    <property type="entry name" value="REVINTRACTNG"/>
</dbReference>
<dbReference type="GO" id="GO:0032012">
    <property type="term" value="P:regulation of ARF protein signal transduction"/>
    <property type="evidence" value="ECO:0007669"/>
    <property type="project" value="TreeGrafter"/>
</dbReference>
<feature type="compositionally biased region" description="Low complexity" evidence="6">
    <location>
        <begin position="142"/>
        <end position="156"/>
    </location>
</feature>
<evidence type="ECO:0000313" key="9">
    <source>
        <dbReference type="Proteomes" id="UP000193719"/>
    </source>
</evidence>
<dbReference type="Gene3D" id="1.10.220.150">
    <property type="entry name" value="Arf GTPase activating protein"/>
    <property type="match status" value="1"/>
</dbReference>
<evidence type="ECO:0000256" key="4">
    <source>
        <dbReference type="ARBA" id="ARBA00022833"/>
    </source>
</evidence>
<dbReference type="SUPFAM" id="SSF57863">
    <property type="entry name" value="ArfGap/RecO-like zinc finger"/>
    <property type="match status" value="1"/>
</dbReference>
<evidence type="ECO:0000259" key="7">
    <source>
        <dbReference type="PROSITE" id="PS50115"/>
    </source>
</evidence>
<dbReference type="OrthoDB" id="983479at2759"/>
<feature type="compositionally biased region" description="Basic and acidic residues" evidence="6">
    <location>
        <begin position="159"/>
        <end position="181"/>
    </location>
</feature>
<dbReference type="Pfam" id="PF01412">
    <property type="entry name" value="ArfGap"/>
    <property type="match status" value="1"/>
</dbReference>
<evidence type="ECO:0000256" key="5">
    <source>
        <dbReference type="PROSITE-ProRule" id="PRU00288"/>
    </source>
</evidence>
<dbReference type="PANTHER" id="PTHR46395:SF1">
    <property type="entry name" value="ADP-RIBOSYLATION FACTOR GTPASE-ACTIVATING PROTEIN 1"/>
    <property type="match status" value="1"/>
</dbReference>
<dbReference type="STRING" id="1754191.A0A1Y1VK24"/>
<keyword evidence="3 5" id="KW-0863">Zinc-finger</keyword>
<dbReference type="GO" id="GO:0000139">
    <property type="term" value="C:Golgi membrane"/>
    <property type="evidence" value="ECO:0007669"/>
    <property type="project" value="TreeGrafter"/>
</dbReference>
<dbReference type="PROSITE" id="PS50115">
    <property type="entry name" value="ARFGAP"/>
    <property type="match status" value="1"/>
</dbReference>
<feature type="non-terminal residue" evidence="8">
    <location>
        <position position="253"/>
    </location>
</feature>
<evidence type="ECO:0000256" key="6">
    <source>
        <dbReference type="SAM" id="MobiDB-lite"/>
    </source>
</evidence>